<comment type="caution">
    <text evidence="9">The sequence shown here is derived from an EMBL/GenBank/DDBJ whole genome shotgun (WGS) entry which is preliminary data.</text>
</comment>
<protein>
    <recommendedName>
        <fullName evidence="5">Adenosine 5'-monophosphoramidase HINT3</fullName>
    </recommendedName>
    <alternativeName>
        <fullName evidence="6">Histidine triad nucleotide-binding protein 3</fullName>
    </alternativeName>
</protein>
<comment type="catalytic activity">
    <reaction evidence="3">
        <text>adenosine 5'-phosphoramidate + H2O = NH4(+) + AMP</text>
        <dbReference type="Rhea" id="RHEA:67916"/>
        <dbReference type="ChEBI" id="CHEBI:15377"/>
        <dbReference type="ChEBI" id="CHEBI:28938"/>
        <dbReference type="ChEBI" id="CHEBI:57890"/>
        <dbReference type="ChEBI" id="CHEBI:456215"/>
    </reaction>
</comment>
<dbReference type="EMBL" id="JARBDR010000813">
    <property type="protein sequence ID" value="KAJ8306524.1"/>
    <property type="molecule type" value="Genomic_DNA"/>
</dbReference>
<evidence type="ECO:0000259" key="8">
    <source>
        <dbReference type="PROSITE" id="PS51084"/>
    </source>
</evidence>
<dbReference type="InterPro" id="IPR036265">
    <property type="entry name" value="HIT-like_sf"/>
</dbReference>
<dbReference type="InterPro" id="IPR011146">
    <property type="entry name" value="HIT-like"/>
</dbReference>
<keyword evidence="10" id="KW-1185">Reference proteome</keyword>
<reference evidence="9 10" key="1">
    <citation type="submission" date="2022-12" db="EMBL/GenBank/DDBJ databases">
        <title>Chromosome-level genome of Tegillarca granosa.</title>
        <authorList>
            <person name="Kim J."/>
        </authorList>
    </citation>
    <scope>NUCLEOTIDE SEQUENCE [LARGE SCALE GENOMIC DNA]</scope>
    <source>
        <strain evidence="9">Teg-2019</strain>
        <tissue evidence="9">Adductor muscle</tissue>
    </source>
</reference>
<gene>
    <name evidence="9" type="ORF">KUTeg_017069</name>
</gene>
<sequence>MATSSCIFCKISRGEDEKTKILYQDETVVVFPDIRPASPHHYLVVPKDHLPNPKQLDGTHVELVEKLVCVGKQVLSEQGGNSDDIRQTGYLID</sequence>
<evidence type="ECO:0000256" key="7">
    <source>
        <dbReference type="PROSITE-ProRule" id="PRU00464"/>
    </source>
</evidence>
<evidence type="ECO:0000313" key="9">
    <source>
        <dbReference type="EMBL" id="KAJ8306524.1"/>
    </source>
</evidence>
<keyword evidence="1" id="KW-0547">Nucleotide-binding</keyword>
<evidence type="ECO:0000256" key="2">
    <source>
        <dbReference type="ARBA" id="ARBA00022801"/>
    </source>
</evidence>
<dbReference type="PANTHER" id="PTHR12486">
    <property type="entry name" value="APRATAXIN-RELATED"/>
    <property type="match status" value="1"/>
</dbReference>
<evidence type="ECO:0000313" key="10">
    <source>
        <dbReference type="Proteomes" id="UP001217089"/>
    </source>
</evidence>
<dbReference type="Gene3D" id="3.30.428.10">
    <property type="entry name" value="HIT-like"/>
    <property type="match status" value="1"/>
</dbReference>
<evidence type="ECO:0000256" key="4">
    <source>
        <dbReference type="ARBA" id="ARBA00025764"/>
    </source>
</evidence>
<name>A0ABQ9ENK6_TEGGR</name>
<dbReference type="Proteomes" id="UP001217089">
    <property type="component" value="Unassembled WGS sequence"/>
</dbReference>
<comment type="caution">
    <text evidence="7">Lacks conserved residue(s) required for the propagation of feature annotation.</text>
</comment>
<evidence type="ECO:0000256" key="3">
    <source>
        <dbReference type="ARBA" id="ARBA00024472"/>
    </source>
</evidence>
<dbReference type="SUPFAM" id="SSF54197">
    <property type="entry name" value="HIT-like"/>
    <property type="match status" value="1"/>
</dbReference>
<proteinExistence type="inferred from homology"/>
<comment type="similarity">
    <text evidence="4">Belongs to the HINT family.</text>
</comment>
<evidence type="ECO:0000256" key="6">
    <source>
        <dbReference type="ARBA" id="ARBA00042361"/>
    </source>
</evidence>
<dbReference type="Pfam" id="PF11969">
    <property type="entry name" value="DcpS_C"/>
    <property type="match status" value="1"/>
</dbReference>
<organism evidence="9 10">
    <name type="scientific">Tegillarca granosa</name>
    <name type="common">Malaysian cockle</name>
    <name type="synonym">Anadara granosa</name>
    <dbReference type="NCBI Taxonomy" id="220873"/>
    <lineage>
        <taxon>Eukaryota</taxon>
        <taxon>Metazoa</taxon>
        <taxon>Spiralia</taxon>
        <taxon>Lophotrochozoa</taxon>
        <taxon>Mollusca</taxon>
        <taxon>Bivalvia</taxon>
        <taxon>Autobranchia</taxon>
        <taxon>Pteriomorphia</taxon>
        <taxon>Arcoida</taxon>
        <taxon>Arcoidea</taxon>
        <taxon>Arcidae</taxon>
        <taxon>Tegillarca</taxon>
    </lineage>
</organism>
<accession>A0ABQ9ENK6</accession>
<evidence type="ECO:0000256" key="5">
    <source>
        <dbReference type="ARBA" id="ARBA00039802"/>
    </source>
</evidence>
<dbReference type="PROSITE" id="PS51084">
    <property type="entry name" value="HIT_2"/>
    <property type="match status" value="1"/>
</dbReference>
<evidence type="ECO:0000256" key="1">
    <source>
        <dbReference type="ARBA" id="ARBA00022741"/>
    </source>
</evidence>
<keyword evidence="2" id="KW-0378">Hydrolase</keyword>
<feature type="domain" description="HIT" evidence="8">
    <location>
        <begin position="7"/>
        <end position="93"/>
    </location>
</feature>
<dbReference type="PANTHER" id="PTHR12486:SF5">
    <property type="entry name" value="ADENOSINE 5'-MONOPHOSPHORAMIDASE HINT3"/>
    <property type="match status" value="1"/>
</dbReference>